<dbReference type="EMBL" id="AJWK01034675">
    <property type="status" value="NOT_ANNOTATED_CDS"/>
    <property type="molecule type" value="Genomic_DNA"/>
</dbReference>
<dbReference type="AlphaFoldDB" id="A0A1B0GLA2"/>
<dbReference type="VEuPathDB" id="VectorBase:LLOJ009881"/>
<sequence>MKKSTNNVKRINNYAPMMIPPIMTFPVVGVTLPKDQTFLCTKNTCSVILDQLEPRTSGSYRCEISGDAPEFKLISETGNMTIAALPRHDPIITGVNHSYEDGDFLLANCTSDMSSPPAMLSWYINDEKAPPEYLQPLRETTMESDGFQLRFRSLELRFHVDKARHAIVRNSMRLKCLARVEQIPAATRESSIVVYITSQDDLTNQKLINYWTNSGHRKFTATPHLYVSLALLVCLMLATR</sequence>
<accession>A0A1B0GLA2</accession>
<dbReference type="EMBL" id="AJWK01034676">
    <property type="status" value="NOT_ANNOTATED_CDS"/>
    <property type="molecule type" value="Genomic_DNA"/>
</dbReference>
<dbReference type="EnsemblMetazoa" id="LLOJ009881-RA">
    <property type="protein sequence ID" value="LLOJ009881-PA"/>
    <property type="gene ID" value="LLOJ009881"/>
</dbReference>
<dbReference type="VEuPathDB" id="VectorBase:LLONM1_004835"/>
<reference evidence="2" key="3">
    <citation type="submission" date="2020-05" db="UniProtKB">
        <authorList>
            <consortium name="EnsemblMetazoa"/>
        </authorList>
    </citation>
    <scope>IDENTIFICATION</scope>
    <source>
        <strain evidence="2">Jacobina</strain>
    </source>
</reference>
<dbReference type="Proteomes" id="UP000092461">
    <property type="component" value="Unassembled WGS sequence"/>
</dbReference>
<dbReference type="EMBL" id="AJWK01034674">
    <property type="status" value="NOT_ANNOTATED_CDS"/>
    <property type="molecule type" value="Genomic_DNA"/>
</dbReference>
<dbReference type="InterPro" id="IPR013783">
    <property type="entry name" value="Ig-like_fold"/>
</dbReference>
<dbReference type="Gene3D" id="2.60.40.10">
    <property type="entry name" value="Immunoglobulins"/>
    <property type="match status" value="1"/>
</dbReference>
<evidence type="ECO:0008006" key="4">
    <source>
        <dbReference type="Google" id="ProtNLM"/>
    </source>
</evidence>
<dbReference type="PANTHER" id="PTHR21261">
    <property type="entry name" value="BEAT PROTEIN"/>
    <property type="match status" value="1"/>
</dbReference>
<name>A0A1B0GLA2_LUTLO</name>
<reference evidence="3" key="1">
    <citation type="submission" date="2012-05" db="EMBL/GenBank/DDBJ databases">
        <title>Whole Genome Assembly of Lutzomyia longipalpis.</title>
        <authorList>
            <person name="Richards S."/>
            <person name="Qu C."/>
            <person name="Dillon R."/>
            <person name="Worley K."/>
            <person name="Scherer S."/>
            <person name="Batterton M."/>
            <person name="Taylor A."/>
            <person name="Hawes A."/>
            <person name="Hernandez B."/>
            <person name="Kovar C."/>
            <person name="Mandapat C."/>
            <person name="Pham C."/>
            <person name="Qu C."/>
            <person name="Jing C."/>
            <person name="Bess C."/>
            <person name="Bandaranaike D."/>
            <person name="Ngo D."/>
            <person name="Ongeri F."/>
            <person name="Arias F."/>
            <person name="Lara F."/>
            <person name="Weissenberger G."/>
            <person name="Kamau G."/>
            <person name="Han H."/>
            <person name="Shen H."/>
            <person name="Dinh H."/>
            <person name="Khalil I."/>
            <person name="Jones J."/>
            <person name="Shafer J."/>
            <person name="Jayaseelan J."/>
            <person name="Quiroz J."/>
            <person name="Blankenburg K."/>
            <person name="Nguyen L."/>
            <person name="Jackson L."/>
            <person name="Francisco L."/>
            <person name="Tang L.-Y."/>
            <person name="Pu L.-L."/>
            <person name="Perales L."/>
            <person name="Lorensuhewa L."/>
            <person name="Munidasa M."/>
            <person name="Coyle M."/>
            <person name="Taylor M."/>
            <person name="Puazo M."/>
            <person name="Firestine M."/>
            <person name="Scheel M."/>
            <person name="Javaid M."/>
            <person name="Wang M."/>
            <person name="Li M."/>
            <person name="Tabassum N."/>
            <person name="Saada N."/>
            <person name="Osuji N."/>
            <person name="Aqrawi P."/>
            <person name="Fu Q."/>
            <person name="Thornton R."/>
            <person name="Raj R."/>
            <person name="Goodspeed R."/>
            <person name="Mata R."/>
            <person name="Najjar R."/>
            <person name="Gubbala S."/>
            <person name="Lee S."/>
            <person name="Denson S."/>
            <person name="Patil S."/>
            <person name="Macmil S."/>
            <person name="Qi S."/>
            <person name="Matskevitch T."/>
            <person name="Palculict T."/>
            <person name="Mathew T."/>
            <person name="Vee V."/>
            <person name="Velamala V."/>
            <person name="Korchina V."/>
            <person name="Cai W."/>
            <person name="Liu W."/>
            <person name="Dai W."/>
            <person name="Zou X."/>
            <person name="Zhu Y."/>
            <person name="Zhang Y."/>
            <person name="Wu Y.-Q."/>
            <person name="Xin Y."/>
            <person name="Nazarath L."/>
            <person name="Kovar C."/>
            <person name="Han Y."/>
            <person name="Muzny D."/>
            <person name="Gibbs R."/>
        </authorList>
    </citation>
    <scope>NUCLEOTIDE SEQUENCE [LARGE SCALE GENOMIC DNA]</scope>
    <source>
        <strain evidence="3">Jacobina</strain>
    </source>
</reference>
<protein>
    <recommendedName>
        <fullName evidence="4">Ig-like domain-containing protein</fullName>
    </recommendedName>
</protein>
<evidence type="ECO:0000313" key="3">
    <source>
        <dbReference type="Proteomes" id="UP000092461"/>
    </source>
</evidence>
<reference evidence="1" key="2">
    <citation type="journal article" date="2020" name="BMC">
        <title>Leishmania infection induces a limited differential gene expression in the sand fly midgut.</title>
        <authorList>
            <person name="Coutinho-Abreu I.V."/>
            <person name="Serafim T.D."/>
            <person name="Meneses C."/>
            <person name="Kamhawi S."/>
            <person name="Oliveira F."/>
            <person name="Valenzuela J.G."/>
        </authorList>
    </citation>
    <scope>NUCLEOTIDE SEQUENCE</scope>
    <source>
        <strain evidence="1">Jacobina</strain>
        <tissue evidence="1">Midgut</tissue>
    </source>
</reference>
<dbReference type="PANTHER" id="PTHR21261:SF5">
    <property type="entry name" value="BEATEN PATH VA, ISOFORM A-RELATED"/>
    <property type="match status" value="1"/>
</dbReference>
<keyword evidence="3" id="KW-1185">Reference proteome</keyword>
<organism evidence="2 3">
    <name type="scientific">Lutzomyia longipalpis</name>
    <name type="common">Sand fly</name>
    <dbReference type="NCBI Taxonomy" id="7200"/>
    <lineage>
        <taxon>Eukaryota</taxon>
        <taxon>Metazoa</taxon>
        <taxon>Ecdysozoa</taxon>
        <taxon>Arthropoda</taxon>
        <taxon>Hexapoda</taxon>
        <taxon>Insecta</taxon>
        <taxon>Pterygota</taxon>
        <taxon>Neoptera</taxon>
        <taxon>Endopterygota</taxon>
        <taxon>Diptera</taxon>
        <taxon>Nematocera</taxon>
        <taxon>Psychodoidea</taxon>
        <taxon>Psychodidae</taxon>
        <taxon>Lutzomyia</taxon>
        <taxon>Lutzomyia</taxon>
    </lineage>
</organism>
<evidence type="ECO:0000313" key="2">
    <source>
        <dbReference type="EnsemblMetazoa" id="LLOJ009881-PA"/>
    </source>
</evidence>
<proteinExistence type="predicted"/>
<evidence type="ECO:0000313" key="1">
    <source>
        <dbReference type="EMBL" id="MBC1180657.1"/>
    </source>
</evidence>
<dbReference type="EMBL" id="GITU01011954">
    <property type="protein sequence ID" value="MBC1180657.1"/>
    <property type="molecule type" value="Transcribed_RNA"/>
</dbReference>